<evidence type="ECO:0000256" key="5">
    <source>
        <dbReference type="ARBA" id="ARBA00023104"/>
    </source>
</evidence>
<comment type="similarity">
    <text evidence="7">Belongs to the Leviviricetes maturation protein family.</text>
</comment>
<evidence type="ECO:0008006" key="9">
    <source>
        <dbReference type="Google" id="ProtNLM"/>
    </source>
</evidence>
<dbReference type="GO" id="GO:0044423">
    <property type="term" value="C:virion component"/>
    <property type="evidence" value="ECO:0007669"/>
    <property type="project" value="UniProtKB-KW"/>
</dbReference>
<evidence type="ECO:0000256" key="2">
    <source>
        <dbReference type="ARBA" id="ARBA00022581"/>
    </source>
</evidence>
<organism evidence="8">
    <name type="scientific">Leviviridae sp</name>
    <dbReference type="NCBI Taxonomy" id="2027243"/>
    <lineage>
        <taxon>Viruses</taxon>
        <taxon>Riboviria</taxon>
        <taxon>Orthornavirae</taxon>
        <taxon>Lenarviricota</taxon>
        <taxon>Leviviricetes</taxon>
        <taxon>Norzivirales</taxon>
        <taxon>Fiersviridae</taxon>
    </lineage>
</organism>
<dbReference type="EMBL" id="MN033670">
    <property type="protein sequence ID" value="QDH87839.1"/>
    <property type="molecule type" value="Genomic_RNA"/>
</dbReference>
<evidence type="ECO:0000256" key="4">
    <source>
        <dbReference type="ARBA" id="ARBA00022844"/>
    </source>
</evidence>
<dbReference type="InterPro" id="IPR005563">
    <property type="entry name" value="A_protein"/>
</dbReference>
<keyword evidence="6" id="KW-1160">Virus entry into host cell</keyword>
<protein>
    <recommendedName>
        <fullName evidence="9">Maturation</fullName>
    </recommendedName>
</protein>
<keyword evidence="5" id="KW-1175">Viral attachment to host cell pilus</keyword>
<accession>A0A514D2N6</accession>
<evidence type="ECO:0000256" key="7">
    <source>
        <dbReference type="ARBA" id="ARBA00035110"/>
    </source>
</evidence>
<evidence type="ECO:0000256" key="6">
    <source>
        <dbReference type="ARBA" id="ARBA00023296"/>
    </source>
</evidence>
<keyword evidence="4" id="KW-0946">Virion</keyword>
<name>A0A514D2N6_9VIRU</name>
<keyword evidence="2" id="KW-0945">Host-virus interaction</keyword>
<evidence type="ECO:0000256" key="1">
    <source>
        <dbReference type="ARBA" id="ARBA00004328"/>
    </source>
</evidence>
<dbReference type="GO" id="GO:0039666">
    <property type="term" value="P:virion attachment to host cell pilus"/>
    <property type="evidence" value="ECO:0007669"/>
    <property type="project" value="UniProtKB-KW"/>
</dbReference>
<keyword evidence="3" id="KW-1161">Viral attachment to host cell</keyword>
<dbReference type="Pfam" id="PF03863">
    <property type="entry name" value="Phage_mat-A"/>
    <property type="match status" value="1"/>
</dbReference>
<gene>
    <name evidence="8" type="ORF">H4BulkLitter22363_000001</name>
</gene>
<sequence>MSSTERRTLLTLKLRSATLNVGEKPDDYGWLVGGGIITDYDNSFFAPNWPDWKDRIARGDNATTAMSAEGGIRRMGSPGYLFQMNNLIGNPLNRTFSEVQGDIAFPSIITPDPPLSFSTPVLNQAKMDIINKIDGANNSLKGLICLGEFGETVRMVNGAGKRLLNGVRNYLDDVNRLARRSSPRRLLRDIGGKWLEYAFGWKPLISDIDDGLNGLHRIQSERPPRILVRSSRRNSEIIQISPETESYFGWQVRRTFDARHEYGCRIYGSVGINLSRGRFQHEFGFTPQEFIPTMWELIPYSFLVDYFVNIGAIISAYSLNKSFIRWLAIGQMRGVSLTSTVTADNPPPFGWEINERIVSPGKPYQYRRWTKERNALDLGHLAPDLEFSIPGSGTRWVNMAALATQHIDTSRNVRRHLRL</sequence>
<evidence type="ECO:0000313" key="8">
    <source>
        <dbReference type="EMBL" id="QDH87839.1"/>
    </source>
</evidence>
<comment type="subcellular location">
    <subcellularLocation>
        <location evidence="1">Virion</location>
    </subcellularLocation>
</comment>
<reference evidence="8" key="1">
    <citation type="submission" date="2019-05" db="EMBL/GenBank/DDBJ databases">
        <title>Metatranscriptomic reconstruction reveals RNA viruses with the potential to shape carbon cycling in soil.</title>
        <authorList>
            <person name="Starr E.P."/>
            <person name="Nuccio E."/>
            <person name="Pett-Ridge J."/>
            <person name="Banfield J.F."/>
            <person name="Firestone M.K."/>
        </authorList>
    </citation>
    <scope>NUCLEOTIDE SEQUENCE</scope>
    <source>
        <strain evidence="8">H4_Bulk_Litter_22_scaffold_363</strain>
    </source>
</reference>
<proteinExistence type="inferred from homology"/>
<evidence type="ECO:0000256" key="3">
    <source>
        <dbReference type="ARBA" id="ARBA00022804"/>
    </source>
</evidence>